<dbReference type="EMBL" id="JFZT01000019">
    <property type="protein sequence ID" value="EZQ10813.1"/>
    <property type="molecule type" value="Genomic_DNA"/>
</dbReference>
<protein>
    <submittedName>
        <fullName evidence="2">Uncharacterized protein</fullName>
    </submittedName>
</protein>
<dbReference type="STRING" id="1160895.CM19_02980"/>
<evidence type="ECO:0000256" key="1">
    <source>
        <dbReference type="SAM" id="MobiDB-lite"/>
    </source>
</evidence>
<dbReference type="AlphaFoldDB" id="A0A031LUJ0"/>
<feature type="region of interest" description="Disordered" evidence="1">
    <location>
        <begin position="194"/>
        <end position="221"/>
    </location>
</feature>
<evidence type="ECO:0000313" key="2">
    <source>
        <dbReference type="EMBL" id="EZQ10813.1"/>
    </source>
</evidence>
<proteinExistence type="predicted"/>
<name>A0A031LUJ0_9CREN</name>
<dbReference type="RefSeq" id="WP_048098996.1">
    <property type="nucleotide sequence ID" value="NZ_JFZT01000019.1"/>
</dbReference>
<dbReference type="OrthoDB" id="33752at2157"/>
<evidence type="ECO:0000313" key="3">
    <source>
        <dbReference type="Proteomes" id="UP000024332"/>
    </source>
</evidence>
<dbReference type="Proteomes" id="UP000024332">
    <property type="component" value="Unassembled WGS sequence"/>
</dbReference>
<comment type="caution">
    <text evidence="2">The sequence shown here is derived from an EMBL/GenBank/DDBJ whole genome shotgun (WGS) entry which is preliminary data.</text>
</comment>
<accession>A0A031LUJ0</accession>
<reference evidence="2 3" key="1">
    <citation type="submission" date="2014-03" db="EMBL/GenBank/DDBJ databases">
        <title>Draft genome sequence of the novel thermoacidophilic archaea Acidianus copahuensis ALE1 strain, isolated from Copahue volcanic area in Neuquen Argentina.</title>
        <authorList>
            <person name="Urbieta M.S."/>
            <person name="Rascovan N."/>
            <person name="Castro C."/>
            <person name="Revale S."/>
            <person name="Giaveno M.A."/>
            <person name="Vazquez M.P."/>
            <person name="Donati E.R."/>
        </authorList>
    </citation>
    <scope>NUCLEOTIDE SEQUENCE [LARGE SCALE GENOMIC DNA]</scope>
    <source>
        <strain evidence="2 3">ALE1</strain>
    </source>
</reference>
<sequence length="221" mass="25273">MVGGVADRTTEALLRFGDRGKYVLKAALEVARENGNSELGDFDYKSVVIKLQQLGFDGDPKMILRAFEKDYGIIETTYKSSNQHWWKFIEIDEISKTLEPEEDPEITLIRVQANSLNMDELEKKLNFLLTKPSLSDVDKIAIKRIAFEDLVDLVNLYKRASQYEETYSIALRVKRILTLSYKVSSRINVKSNTGFHKEKGKGKDSDVDSIRLFDGENPIKK</sequence>
<gene>
    <name evidence="2" type="ORF">CM19_02980</name>
</gene>
<keyword evidence="3" id="KW-1185">Reference proteome</keyword>
<feature type="compositionally biased region" description="Basic and acidic residues" evidence="1">
    <location>
        <begin position="195"/>
        <end position="221"/>
    </location>
</feature>
<organism evidence="2 3">
    <name type="scientific">Candidatus Acidianus copahuensis</name>
    <dbReference type="NCBI Taxonomy" id="1160895"/>
    <lineage>
        <taxon>Archaea</taxon>
        <taxon>Thermoproteota</taxon>
        <taxon>Thermoprotei</taxon>
        <taxon>Sulfolobales</taxon>
        <taxon>Sulfolobaceae</taxon>
        <taxon>Acidianus</taxon>
    </lineage>
</organism>